<keyword evidence="3 5" id="KW-1015">Disulfide bond</keyword>
<evidence type="ECO:0000256" key="4">
    <source>
        <dbReference type="ARBA" id="ARBA00023180"/>
    </source>
</evidence>
<dbReference type="GeneID" id="108864833"/>
<dbReference type="InterPro" id="IPR002557">
    <property type="entry name" value="Chitin-bd_dom"/>
</dbReference>
<dbReference type="SUPFAM" id="SSF57625">
    <property type="entry name" value="Invertebrate chitin-binding proteins"/>
    <property type="match status" value="1"/>
</dbReference>
<dbReference type="SMART" id="SM00032">
    <property type="entry name" value="CCP"/>
    <property type="match status" value="4"/>
</dbReference>
<dbReference type="KEGG" id="goe:108864833"/>
<evidence type="ECO:0000256" key="3">
    <source>
        <dbReference type="ARBA" id="ARBA00023157"/>
    </source>
</evidence>
<dbReference type="PROSITE" id="PS50923">
    <property type="entry name" value="SUSHI"/>
    <property type="match status" value="2"/>
</dbReference>
<keyword evidence="4" id="KW-0325">Glycoprotein</keyword>
<protein>
    <submittedName>
        <fullName evidence="11">Uncharacterized protein LOC108864833</fullName>
    </submittedName>
</protein>
<reference evidence="11" key="1">
    <citation type="submission" date="2025-08" db="UniProtKB">
        <authorList>
            <consortium name="RefSeq"/>
        </authorList>
    </citation>
    <scope>IDENTIFICATION</scope>
</reference>
<keyword evidence="7" id="KW-0732">Signal</keyword>
<dbReference type="SUPFAM" id="SSF57535">
    <property type="entry name" value="Complement control module/SCR domain"/>
    <property type="match status" value="2"/>
</dbReference>
<accession>A0AAJ7WIL8</accession>
<proteinExistence type="predicted"/>
<dbReference type="PANTHER" id="PTHR19325:SF560">
    <property type="entry name" value="SUSHI, VON WILLEBRAND FACTOR TYPE A, EGF AND PENTRAXIN DOMAIN-CONTAINING PROTEIN 1"/>
    <property type="match status" value="1"/>
</dbReference>
<evidence type="ECO:0000256" key="6">
    <source>
        <dbReference type="SAM" id="MobiDB-lite"/>
    </source>
</evidence>
<dbReference type="InterPro" id="IPR035976">
    <property type="entry name" value="Sushi/SCR/CCP_sf"/>
</dbReference>
<evidence type="ECO:0000256" key="1">
    <source>
        <dbReference type="ARBA" id="ARBA00022659"/>
    </source>
</evidence>
<dbReference type="Gene3D" id="2.170.140.10">
    <property type="entry name" value="Chitin binding domain"/>
    <property type="match status" value="1"/>
</dbReference>
<feature type="signal peptide" evidence="7">
    <location>
        <begin position="1"/>
        <end position="32"/>
    </location>
</feature>
<dbReference type="GO" id="GO:0005576">
    <property type="term" value="C:extracellular region"/>
    <property type="evidence" value="ECO:0007669"/>
    <property type="project" value="InterPro"/>
</dbReference>
<dbReference type="RefSeq" id="XP_028968489.1">
    <property type="nucleotide sequence ID" value="XM_029112656.1"/>
</dbReference>
<dbReference type="GO" id="GO:0008061">
    <property type="term" value="F:chitin binding"/>
    <property type="evidence" value="ECO:0007669"/>
    <property type="project" value="InterPro"/>
</dbReference>
<name>A0AAJ7WIL8_9ACAR</name>
<sequence length="703" mass="78279">MAGVSARCSPTVKCSLLYSLFVLVLSLEAVSAAPSDDSLGLPCFFNLTAASPYSVRVHLNNRLLVGEQYVPHGSELAFHCPIQRFYRLTGPNTIRCKHGKFEEKLSTCEAVLISNRLTALVDTEYIMGPGGEYVVFAGSQVRLSCYHALSRAYRPSWQWVGKVSNVFIEEKVSFGQVTVYAKFEATNETKATFTCSDPTDEIHVKIVARPLQCPQLKRSSGLTISQTSWLRADFSCPAGSILLGPQTTNCMQFRQWDSPEPICAFYGCERRKLNADGTPDDGLLFPCQLPELSGDLVAYSRSSRIQSMDVVAHGTDVEFNCRNLGRALKIGAGEARCLNGNWTAPPPVCAIPDRSSLKGIVFDFDFPYRFGPTGVLYVEPKSEVIIKCISPTKLMPTLNYTIYDELSPVFIIKAEAEDSTAVARVFTFNTGPKFDAEFSCTTNETNDVFETRSVRIVTREARCGSFETREGLRYEVVDDMAVFRCEEPGRLLGRSLLHCVNGDWDHAQPMCVYQERCAGWLPDASNITEDAGGFRQNENQTFVVREKQVLQENATNYQLNQQGSSSTGTARPPLRPLRPLRPLQAAIEEDDDDSADETDDELRKIVEEAEKEENEEYADDEEYQTVRPKRPLNPVESTPAPSEESLVCPKPSGMFAYPKDCRRFILCTEGVATTMLCPQKLIFSPSAELCREKDDESGCYADD</sequence>
<dbReference type="CDD" id="cd00033">
    <property type="entry name" value="CCP"/>
    <property type="match status" value="2"/>
</dbReference>
<evidence type="ECO:0000256" key="7">
    <source>
        <dbReference type="SAM" id="SignalP"/>
    </source>
</evidence>
<feature type="disulfide bond" evidence="5">
    <location>
        <begin position="236"/>
        <end position="263"/>
    </location>
</feature>
<dbReference type="InterPro" id="IPR000436">
    <property type="entry name" value="Sushi_SCR_CCP_dom"/>
</dbReference>
<evidence type="ECO:0000256" key="5">
    <source>
        <dbReference type="PROSITE-ProRule" id="PRU00302"/>
    </source>
</evidence>
<evidence type="ECO:0000256" key="2">
    <source>
        <dbReference type="ARBA" id="ARBA00022737"/>
    </source>
</evidence>
<keyword evidence="2" id="KW-0677">Repeat</keyword>
<feature type="chain" id="PRO_5042608988" evidence="7">
    <location>
        <begin position="33"/>
        <end position="703"/>
    </location>
</feature>
<evidence type="ECO:0000313" key="10">
    <source>
        <dbReference type="Proteomes" id="UP000694867"/>
    </source>
</evidence>
<dbReference type="Proteomes" id="UP000694867">
    <property type="component" value="Unplaced"/>
</dbReference>
<evidence type="ECO:0000259" key="8">
    <source>
        <dbReference type="PROSITE" id="PS50923"/>
    </source>
</evidence>
<evidence type="ECO:0000313" key="11">
    <source>
        <dbReference type="RefSeq" id="XP_028968489.1"/>
    </source>
</evidence>
<feature type="domain" description="Chitin-binding type-2" evidence="9">
    <location>
        <begin position="645"/>
        <end position="701"/>
    </location>
</feature>
<feature type="region of interest" description="Disordered" evidence="6">
    <location>
        <begin position="608"/>
        <end position="646"/>
    </location>
</feature>
<comment type="caution">
    <text evidence="5">Lacks conserved residue(s) required for the propagation of feature annotation.</text>
</comment>
<dbReference type="InterPro" id="IPR036508">
    <property type="entry name" value="Chitin-bd_dom_sf"/>
</dbReference>
<dbReference type="InterPro" id="IPR050350">
    <property type="entry name" value="Compl-Cell_Adhes-Reg"/>
</dbReference>
<feature type="compositionally biased region" description="Acidic residues" evidence="6">
    <location>
        <begin position="609"/>
        <end position="623"/>
    </location>
</feature>
<gene>
    <name evidence="11" type="primary">LOC108864833</name>
</gene>
<feature type="domain" description="Sushi" evidence="8">
    <location>
        <begin position="285"/>
        <end position="351"/>
    </location>
</feature>
<keyword evidence="10" id="KW-1185">Reference proteome</keyword>
<keyword evidence="1 5" id="KW-0768">Sushi</keyword>
<dbReference type="Gene3D" id="2.10.70.10">
    <property type="entry name" value="Complement Module, domain 1"/>
    <property type="match status" value="1"/>
</dbReference>
<evidence type="ECO:0000259" key="9">
    <source>
        <dbReference type="PROSITE" id="PS50940"/>
    </source>
</evidence>
<dbReference type="PROSITE" id="PS50940">
    <property type="entry name" value="CHIT_BIND_II"/>
    <property type="match status" value="1"/>
</dbReference>
<feature type="domain" description="Sushi" evidence="8">
    <location>
        <begin position="211"/>
        <end position="265"/>
    </location>
</feature>
<dbReference type="AlphaFoldDB" id="A0AAJ7WIL8"/>
<dbReference type="SMART" id="SM00494">
    <property type="entry name" value="ChtBD2"/>
    <property type="match status" value="1"/>
</dbReference>
<feature type="compositionally biased region" description="Polar residues" evidence="6">
    <location>
        <begin position="556"/>
        <end position="569"/>
    </location>
</feature>
<dbReference type="PANTHER" id="PTHR19325">
    <property type="entry name" value="COMPLEMENT COMPONENT-RELATED SUSHI DOMAIN-CONTAINING"/>
    <property type="match status" value="1"/>
</dbReference>
<feature type="region of interest" description="Disordered" evidence="6">
    <location>
        <begin position="556"/>
        <end position="577"/>
    </location>
</feature>
<dbReference type="Pfam" id="PF01607">
    <property type="entry name" value="CBM_14"/>
    <property type="match status" value="1"/>
</dbReference>
<organism evidence="10 11">
    <name type="scientific">Galendromus occidentalis</name>
    <name type="common">western predatory mite</name>
    <dbReference type="NCBI Taxonomy" id="34638"/>
    <lineage>
        <taxon>Eukaryota</taxon>
        <taxon>Metazoa</taxon>
        <taxon>Ecdysozoa</taxon>
        <taxon>Arthropoda</taxon>
        <taxon>Chelicerata</taxon>
        <taxon>Arachnida</taxon>
        <taxon>Acari</taxon>
        <taxon>Parasitiformes</taxon>
        <taxon>Mesostigmata</taxon>
        <taxon>Gamasina</taxon>
        <taxon>Phytoseioidea</taxon>
        <taxon>Phytoseiidae</taxon>
        <taxon>Typhlodrominae</taxon>
        <taxon>Galendromus</taxon>
    </lineage>
</organism>